<evidence type="ECO:0000313" key="3">
    <source>
        <dbReference type="Proteomes" id="UP000184211"/>
    </source>
</evidence>
<evidence type="ECO:0000259" key="1">
    <source>
        <dbReference type="Pfam" id="PF01636"/>
    </source>
</evidence>
<keyword evidence="2" id="KW-0418">Kinase</keyword>
<dbReference type="InterPro" id="IPR002575">
    <property type="entry name" value="Aminoglycoside_PTrfase"/>
</dbReference>
<sequence length="297" mass="32889">MILSHPLPPTRIRAQVSRFLPWAAEASWQALFGGRTNAAWLVEDTGQAAVLKLYRQGTENPLFPNDPAAEARMLSHLEGHALAPHLIAHFECDGVACNLYHALRGKPWRSGVTEVADLIKTLHQIPPPSGVRRIPNGAGEIRQHAEQILALADKTLPQPDSVAMATTAPATTEVLLHCDVVPGNLIRCENGLRLIDWQCPAVGDATEDIAVFMSPAMQLLYRGEVLSATEESHFLAAFPQEQRDRYAALAPIYHYRMAAYCLWQVSRGHADYQEAFEAECAALYRDDRSRLRIAKEA</sequence>
<reference evidence="3" key="1">
    <citation type="submission" date="2016-11" db="EMBL/GenBank/DDBJ databases">
        <authorList>
            <person name="Varghese N."/>
            <person name="Submissions S."/>
        </authorList>
    </citation>
    <scope>NUCLEOTIDE SEQUENCE [LARGE SCALE GENOMIC DNA]</scope>
    <source>
        <strain evidence="3">DSM 28223</strain>
    </source>
</reference>
<proteinExistence type="predicted"/>
<dbReference type="AlphaFoldDB" id="A0A1M5NRJ3"/>
<dbReference type="Proteomes" id="UP000184211">
    <property type="component" value="Unassembled WGS sequence"/>
</dbReference>
<dbReference type="STRING" id="870908.SAMN04488044_1611"/>
<dbReference type="EMBL" id="FQWM01000002">
    <property type="protein sequence ID" value="SHG92088.1"/>
    <property type="molecule type" value="Genomic_DNA"/>
</dbReference>
<dbReference type="SUPFAM" id="SSF56112">
    <property type="entry name" value="Protein kinase-like (PK-like)"/>
    <property type="match status" value="1"/>
</dbReference>
<gene>
    <name evidence="2" type="ORF">SAMN04488044_1611</name>
</gene>
<dbReference type="GO" id="GO:0016301">
    <property type="term" value="F:kinase activity"/>
    <property type="evidence" value="ECO:0007669"/>
    <property type="project" value="UniProtKB-KW"/>
</dbReference>
<feature type="domain" description="Aminoglycoside phosphotransferase" evidence="1">
    <location>
        <begin position="29"/>
        <end position="213"/>
    </location>
</feature>
<accession>A0A1M5NRJ3</accession>
<dbReference type="RefSeq" id="WP_165610492.1">
    <property type="nucleotide sequence ID" value="NZ_FQWM01000002.1"/>
</dbReference>
<keyword evidence="2" id="KW-0808">Transferase</keyword>
<evidence type="ECO:0000313" key="2">
    <source>
        <dbReference type="EMBL" id="SHG92088.1"/>
    </source>
</evidence>
<name>A0A1M5NRJ3_9RHOB</name>
<dbReference type="Pfam" id="PF01636">
    <property type="entry name" value="APH"/>
    <property type="match status" value="1"/>
</dbReference>
<organism evidence="2 3">
    <name type="scientific">Cognatishimia maritima</name>
    <dbReference type="NCBI Taxonomy" id="870908"/>
    <lineage>
        <taxon>Bacteria</taxon>
        <taxon>Pseudomonadati</taxon>
        <taxon>Pseudomonadota</taxon>
        <taxon>Alphaproteobacteria</taxon>
        <taxon>Rhodobacterales</taxon>
        <taxon>Paracoccaceae</taxon>
        <taxon>Cognatishimia</taxon>
    </lineage>
</organism>
<protein>
    <submittedName>
        <fullName evidence="2">Predicted kinase, aminoglycoside phosphotransferase (APT) family</fullName>
    </submittedName>
</protein>
<keyword evidence="3" id="KW-1185">Reference proteome</keyword>
<dbReference type="Gene3D" id="3.90.1200.10">
    <property type="match status" value="1"/>
</dbReference>
<dbReference type="InterPro" id="IPR011009">
    <property type="entry name" value="Kinase-like_dom_sf"/>
</dbReference>